<dbReference type="Proteomes" id="UP000008866">
    <property type="component" value="Unassembled WGS sequence"/>
</dbReference>
<accession>D4AS77</accession>
<feature type="region of interest" description="Disordered" evidence="1">
    <location>
        <begin position="51"/>
        <end position="72"/>
    </location>
</feature>
<protein>
    <submittedName>
        <fullName evidence="3">Uncharacterized protein</fullName>
    </submittedName>
</protein>
<proteinExistence type="predicted"/>
<dbReference type="EMBL" id="ABSU01000007">
    <property type="protein sequence ID" value="EFE34141.1"/>
    <property type="molecule type" value="Genomic_DNA"/>
</dbReference>
<keyword evidence="2" id="KW-1133">Transmembrane helix</keyword>
<reference evidence="4" key="1">
    <citation type="journal article" date="2011" name="Genome Biol.">
        <title>Comparative and functional genomics provide insights into the pathogenicity of dermatophytic fungi.</title>
        <authorList>
            <person name="Burmester A."/>
            <person name="Shelest E."/>
            <person name="Gloeckner G."/>
            <person name="Heddergott C."/>
            <person name="Schindler S."/>
            <person name="Staib P."/>
            <person name="Heidel A."/>
            <person name="Felder M."/>
            <person name="Petzold A."/>
            <person name="Szafranski K."/>
            <person name="Feuermann M."/>
            <person name="Pedruzzi I."/>
            <person name="Priebe S."/>
            <person name="Groth M."/>
            <person name="Winkler R."/>
            <person name="Li W."/>
            <person name="Kniemeyer O."/>
            <person name="Schroeckh V."/>
            <person name="Hertweck C."/>
            <person name="Hube B."/>
            <person name="White T.C."/>
            <person name="Platzer M."/>
            <person name="Guthke R."/>
            <person name="Heitman J."/>
            <person name="Woestemeyer J."/>
            <person name="Zipfel P.F."/>
            <person name="Monod M."/>
            <person name="Brakhage A.A."/>
        </authorList>
    </citation>
    <scope>NUCLEOTIDE SEQUENCE [LARGE SCALE GENOMIC DNA]</scope>
    <source>
        <strain evidence="4">ATCC MYA-4681 / CBS 112371</strain>
    </source>
</reference>
<feature type="transmembrane region" description="Helical" evidence="2">
    <location>
        <begin position="87"/>
        <end position="110"/>
    </location>
</feature>
<evidence type="ECO:0000256" key="1">
    <source>
        <dbReference type="SAM" id="MobiDB-lite"/>
    </source>
</evidence>
<evidence type="ECO:0000313" key="3">
    <source>
        <dbReference type="EMBL" id="EFE34141.1"/>
    </source>
</evidence>
<keyword evidence="2" id="KW-0472">Membrane</keyword>
<evidence type="ECO:0000313" key="4">
    <source>
        <dbReference type="Proteomes" id="UP000008866"/>
    </source>
</evidence>
<dbReference type="HOGENOM" id="CLU_1824836_0_0_1"/>
<dbReference type="eggNOG" id="ENOG502RKAG">
    <property type="taxonomic scope" value="Eukaryota"/>
</dbReference>
<organism evidence="3 4">
    <name type="scientific">Arthroderma benhamiae (strain ATCC MYA-4681 / CBS 112371)</name>
    <name type="common">Trichophyton mentagrophytes</name>
    <dbReference type="NCBI Taxonomy" id="663331"/>
    <lineage>
        <taxon>Eukaryota</taxon>
        <taxon>Fungi</taxon>
        <taxon>Dikarya</taxon>
        <taxon>Ascomycota</taxon>
        <taxon>Pezizomycotina</taxon>
        <taxon>Eurotiomycetes</taxon>
        <taxon>Eurotiomycetidae</taxon>
        <taxon>Onygenales</taxon>
        <taxon>Arthrodermataceae</taxon>
        <taxon>Trichophyton</taxon>
    </lineage>
</organism>
<keyword evidence="4" id="KW-1185">Reference proteome</keyword>
<dbReference type="AlphaFoldDB" id="D4AS77"/>
<keyword evidence="2" id="KW-0812">Transmembrane</keyword>
<dbReference type="GeneID" id="9520582"/>
<dbReference type="RefSeq" id="XP_003014530.1">
    <property type="nucleotide sequence ID" value="XM_003014484.1"/>
</dbReference>
<gene>
    <name evidence="3" type="ORF">ARB_07092</name>
</gene>
<sequence length="141" mass="15163">MARDGRSQPPGLGLPCSMSKSDPPVQPMQHSCLVHLDQLGFRFGVGHPLAGPEAAAERQEDGTKKREGDVGSNQPAASLIFKVMDQYLVASSLLIPLTGAAACASFFAVLRHPPPLACVSQRLLESWLAPRRWCLVLSFTV</sequence>
<feature type="compositionally biased region" description="Basic and acidic residues" evidence="1">
    <location>
        <begin position="55"/>
        <end position="69"/>
    </location>
</feature>
<name>D4AS77_ARTBC</name>
<comment type="caution">
    <text evidence="3">The sequence shown here is derived from an EMBL/GenBank/DDBJ whole genome shotgun (WGS) entry which is preliminary data.</text>
</comment>
<feature type="region of interest" description="Disordered" evidence="1">
    <location>
        <begin position="1"/>
        <end position="27"/>
    </location>
</feature>
<evidence type="ECO:0000256" key="2">
    <source>
        <dbReference type="SAM" id="Phobius"/>
    </source>
</evidence>
<dbReference type="KEGG" id="abe:ARB_07092"/>